<gene>
    <name evidence="1" type="ORF">DBGJEDGB_00003</name>
</gene>
<dbReference type="EMBL" id="MT631661">
    <property type="protein sequence ID" value="QNO56571.1"/>
    <property type="molecule type" value="Genomic_DNA"/>
</dbReference>
<organism evidence="1">
    <name type="scientific">Candidatus Methanophaga sp. ANME-1 ERB7</name>
    <dbReference type="NCBI Taxonomy" id="2759913"/>
    <lineage>
        <taxon>Archaea</taxon>
        <taxon>Methanobacteriati</taxon>
        <taxon>Methanobacteriota</taxon>
        <taxon>Stenosarchaea group</taxon>
        <taxon>Methanomicrobia</taxon>
        <taxon>Candidatus Methanophagales</taxon>
        <taxon>Candidatus Methanophagaceae</taxon>
        <taxon>Candidatus Methanophaga</taxon>
    </lineage>
</organism>
<dbReference type="InterPro" id="IPR009057">
    <property type="entry name" value="Homeodomain-like_sf"/>
</dbReference>
<name>A0A7G9Z8I7_9EURY</name>
<accession>A0A7G9Z8I7</accession>
<reference evidence="1" key="1">
    <citation type="submission" date="2020-06" db="EMBL/GenBank/DDBJ databases">
        <title>Unique genomic features of the anaerobic methanotrophic archaea.</title>
        <authorList>
            <person name="Chadwick G.L."/>
            <person name="Skennerton C.T."/>
            <person name="Laso-Perez R."/>
            <person name="Leu A.O."/>
            <person name="Speth D.R."/>
            <person name="Yu H."/>
            <person name="Morgan-Lang C."/>
            <person name="Hatzenpichler R."/>
            <person name="Goudeau D."/>
            <person name="Malmstrom R."/>
            <person name="Brazelton W.J."/>
            <person name="Woyke T."/>
            <person name="Hallam S.J."/>
            <person name="Tyson G.W."/>
            <person name="Wegener G."/>
            <person name="Boetius A."/>
            <person name="Orphan V."/>
        </authorList>
    </citation>
    <scope>NUCLEOTIDE SEQUENCE</scope>
</reference>
<evidence type="ECO:0000313" key="1">
    <source>
        <dbReference type="EMBL" id="QNO56571.1"/>
    </source>
</evidence>
<dbReference type="AlphaFoldDB" id="A0A7G9Z8I7"/>
<protein>
    <recommendedName>
        <fullName evidence="2">Transposase IS4-like domain-containing protein</fullName>
    </recommendedName>
</protein>
<evidence type="ECO:0008006" key="2">
    <source>
        <dbReference type="Google" id="ProtNLM"/>
    </source>
</evidence>
<dbReference type="SUPFAM" id="SSF46689">
    <property type="entry name" value="Homeodomain-like"/>
    <property type="match status" value="1"/>
</dbReference>
<sequence length="587" mass="68319">MNSKEAIINISRDFLEFNSRSRLIRWVMVLFLLYCDVSQKTVASLSNYTDRQVRNIRDHFENSDGNFPKGAGKKGRKKKIKKRMFGRIVKYIVDHPRSTLQDVAAYLKDEYKLEVSVKTIERELEEHDLSDLSKLVREKEKRTVHVNYAGGWLLAPFIADLVKKTKQAFNGLPGSVDTILTLFFLYVFGIERPYRLEDLPDPGFAILTGRNAVLSRTTIFRWVKKCRKPSVLLFYELTRPLTEFVGKILKISIDEHVVARWTQKVKIPGTKHPTRGKAMKADKLFYIFELTKKRLLGFKPQPGNATLANTSLKMVKELISKVKPKSMRLVLDAGGCKGSVIARLSKIEGLIFLVRGVRQRKQVEQWKKVPKEEYKEYHDPGDPKKKILVADTRTKIKGCKNPIRTILLLNEREKKEKDRYYPIYTNDEVSPLFGLLVEYRSRQNHELCYRVLKHDLSLDALPKSYPLNPKAEKVQFRDKYVMLVGWIKALAYNIIGEFKESLDKKYHKMTVGTIVRKFLDRPATIETTADEIVVKFDYFRECNALKGYCDKINQSNLEISWFKDKVLRFEFESEDEFKKRKSFLSSG</sequence>
<proteinExistence type="predicted"/>